<dbReference type="GO" id="GO:0005524">
    <property type="term" value="F:ATP binding"/>
    <property type="evidence" value="ECO:0007669"/>
    <property type="project" value="InterPro"/>
</dbReference>
<comment type="caution">
    <text evidence="2">The sequence shown here is derived from an EMBL/GenBank/DDBJ whole genome shotgun (WGS) entry which is preliminary data.</text>
</comment>
<dbReference type="InterPro" id="IPR011579">
    <property type="entry name" value="ATPase_dom"/>
</dbReference>
<feature type="domain" description="ATPase" evidence="1">
    <location>
        <begin position="2"/>
        <end position="164"/>
    </location>
</feature>
<sequence length="276" mass="31249">MNFDVVYVNPVEKEAMAETGITDVKARLMEILREATANTWVRVAWAVVDMAREIMKAGAKKVAVLADDVFQAIGLDKVAIYVKGLLGLIEYPPRTYDIVIAVVATSEGVSKREIGRHRWANMRPMWNMPREGFKQLYEQLPGDKPDFDVIWRITGGNPKMLVELYRAGWNTEKVTSDLIISKNLKAFTASLSDGERQLLIKAIEDPDTLMTRDGIPLMNKLLEQNLITEIPERRDPWYWTGEPPPQKDPELGIGKDLAWQTPLHREAVRRVLGVPG</sequence>
<name>A0A830ED88_9CREN</name>
<accession>A0A830ED88</accession>
<reference evidence="2" key="2">
    <citation type="submission" date="2020-09" db="EMBL/GenBank/DDBJ databases">
        <authorList>
            <person name="Sun Q."/>
            <person name="Ohkuma M."/>
        </authorList>
    </citation>
    <scope>NUCLEOTIDE SEQUENCE</scope>
    <source>
        <strain evidence="2">JCM 11219</strain>
    </source>
</reference>
<dbReference type="AlphaFoldDB" id="A0A830ED88"/>
<protein>
    <recommendedName>
        <fullName evidence="1">ATPase domain-containing protein</fullName>
    </recommendedName>
</protein>
<evidence type="ECO:0000259" key="1">
    <source>
        <dbReference type="Pfam" id="PF01637"/>
    </source>
</evidence>
<dbReference type="Pfam" id="PF01637">
    <property type="entry name" value="ATPase_2"/>
    <property type="match status" value="1"/>
</dbReference>
<dbReference type="Proteomes" id="UP000657075">
    <property type="component" value="Unassembled WGS sequence"/>
</dbReference>
<organism evidence="2 3">
    <name type="scientific">Vulcanisaeta souniana JCM 11219</name>
    <dbReference type="NCBI Taxonomy" id="1293586"/>
    <lineage>
        <taxon>Archaea</taxon>
        <taxon>Thermoproteota</taxon>
        <taxon>Thermoprotei</taxon>
        <taxon>Thermoproteales</taxon>
        <taxon>Thermoproteaceae</taxon>
        <taxon>Vulcanisaeta</taxon>
    </lineage>
</organism>
<gene>
    <name evidence="2" type="ORF">GCM10007112_05400</name>
</gene>
<evidence type="ECO:0000313" key="3">
    <source>
        <dbReference type="Proteomes" id="UP000657075"/>
    </source>
</evidence>
<reference evidence="2" key="1">
    <citation type="journal article" date="2014" name="Int. J. Syst. Evol. Microbiol.">
        <title>Complete genome sequence of Corynebacterium casei LMG S-19264T (=DSM 44701T), isolated from a smear-ripened cheese.</title>
        <authorList>
            <consortium name="US DOE Joint Genome Institute (JGI-PGF)"/>
            <person name="Walter F."/>
            <person name="Albersmeier A."/>
            <person name="Kalinowski J."/>
            <person name="Ruckert C."/>
        </authorList>
    </citation>
    <scope>NUCLEOTIDE SEQUENCE</scope>
    <source>
        <strain evidence="2">JCM 11219</strain>
    </source>
</reference>
<dbReference type="EMBL" id="BMNM01000001">
    <property type="protein sequence ID" value="GGI71536.1"/>
    <property type="molecule type" value="Genomic_DNA"/>
</dbReference>
<evidence type="ECO:0000313" key="2">
    <source>
        <dbReference type="EMBL" id="GGI71536.1"/>
    </source>
</evidence>
<proteinExistence type="predicted"/>